<dbReference type="Gene3D" id="3.40.50.2020">
    <property type="match status" value="1"/>
</dbReference>
<dbReference type="GO" id="GO:0005737">
    <property type="term" value="C:cytoplasm"/>
    <property type="evidence" value="ECO:0007669"/>
    <property type="project" value="UniProtKB-SubCell"/>
</dbReference>
<dbReference type="Pfam" id="PF00156">
    <property type="entry name" value="Pribosyltran"/>
    <property type="match status" value="1"/>
</dbReference>
<dbReference type="InterPro" id="IPR029057">
    <property type="entry name" value="PRTase-like"/>
</dbReference>
<gene>
    <name evidence="11" type="primary">apt</name>
    <name evidence="13" type="ordered locus">HCW_06280</name>
</gene>
<dbReference type="PANTHER" id="PTHR11776:SF7">
    <property type="entry name" value="PHOSPHORIBOSYLTRANSFERASE DOMAIN-CONTAINING PROTEIN"/>
    <property type="match status" value="1"/>
</dbReference>
<dbReference type="NCBIfam" id="NF002634">
    <property type="entry name" value="PRK02304.1-3"/>
    <property type="match status" value="1"/>
</dbReference>
<dbReference type="RefSeq" id="WP_014661384.1">
    <property type="nucleotide sequence ID" value="NC_017737.1"/>
</dbReference>
<keyword evidence="8 11" id="KW-0328">Glycosyltransferase</keyword>
<reference evidence="14" key="1">
    <citation type="submission" date="2012-04" db="EMBL/GenBank/DDBJ databases">
        <title>Complete genome sequence of Helicobacter cetorum strain MIT 00-7128.</title>
        <authorList>
            <person name="Kersulyte D."/>
            <person name="Berg D.E."/>
        </authorList>
    </citation>
    <scope>NUCLEOTIDE SEQUENCE [LARGE SCALE GENOMIC DNA]</scope>
    <source>
        <strain evidence="14">MIT 00-7128</strain>
    </source>
</reference>
<dbReference type="CDD" id="cd06223">
    <property type="entry name" value="PRTases_typeI"/>
    <property type="match status" value="1"/>
</dbReference>
<evidence type="ECO:0000256" key="9">
    <source>
        <dbReference type="ARBA" id="ARBA00022679"/>
    </source>
</evidence>
<dbReference type="STRING" id="182217.HCW_06280"/>
<dbReference type="HOGENOM" id="CLU_063339_3_0_7"/>
<feature type="domain" description="Phosphoribosyltransferase" evidence="12">
    <location>
        <begin position="31"/>
        <end position="171"/>
    </location>
</feature>
<dbReference type="InterPro" id="IPR050120">
    <property type="entry name" value="Adenine_PRTase"/>
</dbReference>
<evidence type="ECO:0000256" key="6">
    <source>
        <dbReference type="ARBA" id="ARBA00011893"/>
    </source>
</evidence>
<dbReference type="NCBIfam" id="TIGR01090">
    <property type="entry name" value="apt"/>
    <property type="match status" value="1"/>
</dbReference>
<evidence type="ECO:0000256" key="5">
    <source>
        <dbReference type="ARBA" id="ARBA00011738"/>
    </source>
</evidence>
<evidence type="ECO:0000256" key="1">
    <source>
        <dbReference type="ARBA" id="ARBA00000868"/>
    </source>
</evidence>
<comment type="function">
    <text evidence="11">Catalyzes a salvage reaction resulting in the formation of AMP, that is energically less costly than de novo synthesis.</text>
</comment>
<dbReference type="PANTHER" id="PTHR11776">
    <property type="entry name" value="ADENINE PHOSPHORIBOSYLTRANSFERASE"/>
    <property type="match status" value="1"/>
</dbReference>
<evidence type="ECO:0000313" key="14">
    <source>
        <dbReference type="Proteomes" id="UP000005010"/>
    </source>
</evidence>
<keyword evidence="14" id="KW-1185">Reference proteome</keyword>
<evidence type="ECO:0000256" key="4">
    <source>
        <dbReference type="ARBA" id="ARBA00008391"/>
    </source>
</evidence>
<keyword evidence="9 11" id="KW-0808">Transferase</keyword>
<dbReference type="PATRIC" id="fig|182217.3.peg.1327"/>
<comment type="subunit">
    <text evidence="5 11">Homodimer.</text>
</comment>
<dbReference type="FunFam" id="3.40.50.2020:FF:000021">
    <property type="entry name" value="Adenine phosphoribosyltransferase"/>
    <property type="match status" value="1"/>
</dbReference>
<comment type="catalytic activity">
    <reaction evidence="1 11">
        <text>AMP + diphosphate = 5-phospho-alpha-D-ribose 1-diphosphate + adenine</text>
        <dbReference type="Rhea" id="RHEA:16609"/>
        <dbReference type="ChEBI" id="CHEBI:16708"/>
        <dbReference type="ChEBI" id="CHEBI:33019"/>
        <dbReference type="ChEBI" id="CHEBI:58017"/>
        <dbReference type="ChEBI" id="CHEBI:456215"/>
        <dbReference type="EC" id="2.4.2.7"/>
    </reaction>
</comment>
<dbReference type="GO" id="GO:0006168">
    <property type="term" value="P:adenine salvage"/>
    <property type="evidence" value="ECO:0007669"/>
    <property type="project" value="InterPro"/>
</dbReference>
<accession>I0ENJ7</accession>
<dbReference type="InterPro" id="IPR000836">
    <property type="entry name" value="PRTase_dom"/>
</dbReference>
<evidence type="ECO:0000313" key="13">
    <source>
        <dbReference type="EMBL" id="AFI04516.1"/>
    </source>
</evidence>
<comment type="subcellular location">
    <subcellularLocation>
        <location evidence="2 11">Cytoplasm</location>
    </subcellularLocation>
</comment>
<dbReference type="GO" id="GO:0006166">
    <property type="term" value="P:purine ribonucleoside salvage"/>
    <property type="evidence" value="ECO:0007669"/>
    <property type="project" value="UniProtKB-UniRule"/>
</dbReference>
<evidence type="ECO:0000256" key="2">
    <source>
        <dbReference type="ARBA" id="ARBA00004496"/>
    </source>
</evidence>
<dbReference type="NCBIfam" id="NF002636">
    <property type="entry name" value="PRK02304.1-5"/>
    <property type="match status" value="1"/>
</dbReference>
<dbReference type="GO" id="GO:0044209">
    <property type="term" value="P:AMP salvage"/>
    <property type="evidence" value="ECO:0007669"/>
    <property type="project" value="UniProtKB-UniRule"/>
</dbReference>
<dbReference type="SUPFAM" id="SSF53271">
    <property type="entry name" value="PRTase-like"/>
    <property type="match status" value="1"/>
</dbReference>
<comment type="pathway">
    <text evidence="3 11">Purine metabolism; AMP biosynthesis via salvage pathway; AMP from adenine: step 1/1.</text>
</comment>
<dbReference type="KEGG" id="hce:HCW_06280"/>
<evidence type="ECO:0000256" key="11">
    <source>
        <dbReference type="HAMAP-Rule" id="MF_00004"/>
    </source>
</evidence>
<dbReference type="HAMAP" id="MF_00004">
    <property type="entry name" value="Aden_phosphoribosyltr"/>
    <property type="match status" value="1"/>
</dbReference>
<name>I0ENJ7_HELC0</name>
<dbReference type="InterPro" id="IPR005764">
    <property type="entry name" value="Ade_phspho_trans"/>
</dbReference>
<evidence type="ECO:0000256" key="3">
    <source>
        <dbReference type="ARBA" id="ARBA00004659"/>
    </source>
</evidence>
<evidence type="ECO:0000259" key="12">
    <source>
        <dbReference type="Pfam" id="PF00156"/>
    </source>
</evidence>
<proteinExistence type="inferred from homology"/>
<organism evidence="13 14">
    <name type="scientific">Helicobacter cetorum (strain ATCC BAA-429 / MIT 00-7128)</name>
    <dbReference type="NCBI Taxonomy" id="182217"/>
    <lineage>
        <taxon>Bacteria</taxon>
        <taxon>Pseudomonadati</taxon>
        <taxon>Campylobacterota</taxon>
        <taxon>Epsilonproteobacteria</taxon>
        <taxon>Campylobacterales</taxon>
        <taxon>Helicobacteraceae</taxon>
        <taxon>Helicobacter</taxon>
    </lineage>
</organism>
<dbReference type="EC" id="2.4.2.7" evidence="6 11"/>
<dbReference type="AlphaFoldDB" id="I0ENJ7"/>
<evidence type="ECO:0000256" key="7">
    <source>
        <dbReference type="ARBA" id="ARBA00022490"/>
    </source>
</evidence>
<sequence length="179" mass="19969">MNEAFKKELLQHIREIKDYPKKGILFKDITTLINHHKLFKELIDKLKKRYENMPIDFVVGIEARGFILGSALAYALGVGFVPIRKKGKLPSKIISQTYALEYGTDSMEIHTDAFRGIKGARVLLIDDLIATGGTALASLKLIKSLQAICAEACFLIGLKELSGIKLIDEQVKTFCVLEC</sequence>
<keyword evidence="7 11" id="KW-0963">Cytoplasm</keyword>
<dbReference type="eggNOG" id="COG0503">
    <property type="taxonomic scope" value="Bacteria"/>
</dbReference>
<protein>
    <recommendedName>
        <fullName evidence="6 11">Adenine phosphoribosyltransferase</fullName>
        <shortName evidence="11">APRT</shortName>
        <ecNumber evidence="6 11">2.4.2.7</ecNumber>
    </recommendedName>
</protein>
<dbReference type="GO" id="GO:0003999">
    <property type="term" value="F:adenine phosphoribosyltransferase activity"/>
    <property type="evidence" value="ECO:0007669"/>
    <property type="project" value="UniProtKB-UniRule"/>
</dbReference>
<dbReference type="UniPathway" id="UPA00588">
    <property type="reaction ID" value="UER00646"/>
</dbReference>
<evidence type="ECO:0000256" key="8">
    <source>
        <dbReference type="ARBA" id="ARBA00022676"/>
    </source>
</evidence>
<evidence type="ECO:0000256" key="10">
    <source>
        <dbReference type="ARBA" id="ARBA00022726"/>
    </source>
</evidence>
<comment type="similarity">
    <text evidence="4 11">Belongs to the purine/pyrimidine phosphoribosyltransferase family.</text>
</comment>
<dbReference type="Proteomes" id="UP000005010">
    <property type="component" value="Chromosome"/>
</dbReference>
<keyword evidence="10 11" id="KW-0660">Purine salvage</keyword>
<dbReference type="EMBL" id="CP003479">
    <property type="protein sequence ID" value="AFI04516.1"/>
    <property type="molecule type" value="Genomic_DNA"/>
</dbReference>